<evidence type="ECO:0000259" key="11">
    <source>
        <dbReference type="PROSITE" id="PS50110"/>
    </source>
</evidence>
<dbReference type="PROSITE" id="PS50110">
    <property type="entry name" value="RESPONSE_REGULATORY"/>
    <property type="match status" value="1"/>
</dbReference>
<dbReference type="InterPro" id="IPR001789">
    <property type="entry name" value="Sig_transdc_resp-reg_receiver"/>
</dbReference>
<evidence type="ECO:0000256" key="8">
    <source>
        <dbReference type="SAM" id="Phobius"/>
    </source>
</evidence>
<evidence type="ECO:0000256" key="5">
    <source>
        <dbReference type="ARBA" id="ARBA00023125"/>
    </source>
</evidence>
<dbReference type="SUPFAM" id="SSF55874">
    <property type="entry name" value="ATPase domain of HSP90 chaperone/DNA topoisomerase II/histidine kinase"/>
    <property type="match status" value="1"/>
</dbReference>
<dbReference type="Gene3D" id="2.130.10.10">
    <property type="entry name" value="YVTN repeat-like/Quinoprotein amine dehydrogenase"/>
    <property type="match status" value="4"/>
</dbReference>
<evidence type="ECO:0000256" key="4">
    <source>
        <dbReference type="ARBA" id="ARBA00023015"/>
    </source>
</evidence>
<evidence type="ECO:0000256" key="7">
    <source>
        <dbReference type="PROSITE-ProRule" id="PRU00169"/>
    </source>
</evidence>
<proteinExistence type="predicted"/>
<organism evidence="12 13">
    <name type="scientific">Spirosoma endophyticum</name>
    <dbReference type="NCBI Taxonomy" id="662367"/>
    <lineage>
        <taxon>Bacteria</taxon>
        <taxon>Pseudomonadati</taxon>
        <taxon>Bacteroidota</taxon>
        <taxon>Cytophagia</taxon>
        <taxon>Cytophagales</taxon>
        <taxon>Cytophagaceae</taxon>
        <taxon>Spirosoma</taxon>
    </lineage>
</organism>
<accession>A0A1I2DRM0</accession>
<dbReference type="InterPro" id="IPR009057">
    <property type="entry name" value="Homeodomain-like_sf"/>
</dbReference>
<dbReference type="FunFam" id="2.60.40.10:FF:000791">
    <property type="entry name" value="Two-component system sensor histidine kinase/response regulator"/>
    <property type="match status" value="1"/>
</dbReference>
<dbReference type="SUPFAM" id="SSF46689">
    <property type="entry name" value="Homeodomain-like"/>
    <property type="match status" value="1"/>
</dbReference>
<dbReference type="SUPFAM" id="SSF63829">
    <property type="entry name" value="Calcium-dependent phosphotriesterase"/>
    <property type="match status" value="3"/>
</dbReference>
<dbReference type="Pfam" id="PF12833">
    <property type="entry name" value="HTH_18"/>
    <property type="match status" value="1"/>
</dbReference>
<dbReference type="PANTHER" id="PTHR43547:SF2">
    <property type="entry name" value="HYBRID SIGNAL TRANSDUCTION HISTIDINE KINASE C"/>
    <property type="match status" value="1"/>
</dbReference>
<evidence type="ECO:0000256" key="2">
    <source>
        <dbReference type="ARBA" id="ARBA00012438"/>
    </source>
</evidence>
<feature type="modified residue" description="4-aspartylphosphate" evidence="7">
    <location>
        <position position="1193"/>
    </location>
</feature>
<keyword evidence="6" id="KW-0804">Transcription</keyword>
<evidence type="ECO:0000256" key="1">
    <source>
        <dbReference type="ARBA" id="ARBA00000085"/>
    </source>
</evidence>
<feature type="domain" description="Histidine kinase" evidence="10">
    <location>
        <begin position="854"/>
        <end position="1075"/>
    </location>
</feature>
<dbReference type="GO" id="GO:0003700">
    <property type="term" value="F:DNA-binding transcription factor activity"/>
    <property type="evidence" value="ECO:0007669"/>
    <property type="project" value="InterPro"/>
</dbReference>
<keyword evidence="8" id="KW-0472">Membrane</keyword>
<dbReference type="Pfam" id="PF00072">
    <property type="entry name" value="Response_reg"/>
    <property type="match status" value="1"/>
</dbReference>
<gene>
    <name evidence="12" type="ORF">SAMN05216167_12032</name>
</gene>
<dbReference type="PROSITE" id="PS50109">
    <property type="entry name" value="HIS_KIN"/>
    <property type="match status" value="1"/>
</dbReference>
<evidence type="ECO:0000256" key="3">
    <source>
        <dbReference type="ARBA" id="ARBA00022553"/>
    </source>
</evidence>
<evidence type="ECO:0000313" key="13">
    <source>
        <dbReference type="Proteomes" id="UP000198598"/>
    </source>
</evidence>
<protein>
    <recommendedName>
        <fullName evidence="2">histidine kinase</fullName>
        <ecNumber evidence="2">2.7.13.3</ecNumber>
    </recommendedName>
</protein>
<dbReference type="RefSeq" id="WP_093832898.1">
    <property type="nucleotide sequence ID" value="NZ_FOLQ01000020.1"/>
</dbReference>
<dbReference type="Gene3D" id="2.60.40.10">
    <property type="entry name" value="Immunoglobulins"/>
    <property type="match status" value="1"/>
</dbReference>
<dbReference type="SMART" id="SM00388">
    <property type="entry name" value="HisKA"/>
    <property type="match status" value="1"/>
</dbReference>
<dbReference type="Proteomes" id="UP000198598">
    <property type="component" value="Unassembled WGS sequence"/>
</dbReference>
<dbReference type="SMART" id="SM00387">
    <property type="entry name" value="HATPase_c"/>
    <property type="match status" value="1"/>
</dbReference>
<dbReference type="CDD" id="cd17574">
    <property type="entry name" value="REC_OmpR"/>
    <property type="match status" value="1"/>
</dbReference>
<dbReference type="Pfam" id="PF02518">
    <property type="entry name" value="HATPase_c"/>
    <property type="match status" value="1"/>
</dbReference>
<dbReference type="SUPFAM" id="SSF47384">
    <property type="entry name" value="Homodimeric domain of signal transducing histidine kinase"/>
    <property type="match status" value="1"/>
</dbReference>
<dbReference type="InterPro" id="IPR036097">
    <property type="entry name" value="HisK_dim/P_sf"/>
</dbReference>
<dbReference type="InterPro" id="IPR013783">
    <property type="entry name" value="Ig-like_fold"/>
</dbReference>
<keyword evidence="8" id="KW-0812">Transmembrane</keyword>
<dbReference type="Gene3D" id="1.10.287.130">
    <property type="match status" value="1"/>
</dbReference>
<dbReference type="GO" id="GO:0043565">
    <property type="term" value="F:sequence-specific DNA binding"/>
    <property type="evidence" value="ECO:0007669"/>
    <property type="project" value="InterPro"/>
</dbReference>
<dbReference type="Gene3D" id="3.30.565.10">
    <property type="entry name" value="Histidine kinase-like ATPase, C-terminal domain"/>
    <property type="match status" value="1"/>
</dbReference>
<dbReference type="SMART" id="SM00342">
    <property type="entry name" value="HTH_ARAC"/>
    <property type="match status" value="1"/>
</dbReference>
<dbReference type="InterPro" id="IPR018062">
    <property type="entry name" value="HTH_AraC-typ_CS"/>
</dbReference>
<dbReference type="InterPro" id="IPR015943">
    <property type="entry name" value="WD40/YVTN_repeat-like_dom_sf"/>
</dbReference>
<comment type="catalytic activity">
    <reaction evidence="1">
        <text>ATP + protein L-histidine = ADP + protein N-phospho-L-histidine.</text>
        <dbReference type="EC" id="2.7.13.3"/>
    </reaction>
</comment>
<dbReference type="SUPFAM" id="SSF52172">
    <property type="entry name" value="CheY-like"/>
    <property type="match status" value="1"/>
</dbReference>
<dbReference type="InterPro" id="IPR011110">
    <property type="entry name" value="Reg_prop"/>
</dbReference>
<dbReference type="InterPro" id="IPR003661">
    <property type="entry name" value="HisK_dim/P_dom"/>
</dbReference>
<dbReference type="Gene3D" id="1.10.10.60">
    <property type="entry name" value="Homeodomain-like"/>
    <property type="match status" value="1"/>
</dbReference>
<name>A0A1I2DRM0_9BACT</name>
<reference evidence="12 13" key="1">
    <citation type="submission" date="2016-10" db="EMBL/GenBank/DDBJ databases">
        <authorList>
            <person name="de Groot N.N."/>
        </authorList>
    </citation>
    <scope>NUCLEOTIDE SEQUENCE [LARGE SCALE GENOMIC DNA]</scope>
    <source>
        <strain evidence="12 13">DSM 26130</strain>
    </source>
</reference>
<dbReference type="Pfam" id="PF00512">
    <property type="entry name" value="HisKA"/>
    <property type="match status" value="1"/>
</dbReference>
<sequence>MRYFLLAEALVIRMGLVISLILLAVVRAVSQAPAFEHLNTESGLLQNSVLAIAQDSRGFMWFGTRLGVSRYDGHQFRTYRYEPVDSSSLSGNYIISLLSDSQKDLWVGTQNGLNRYNPRTDAFERLLAHPNQPGALSQSQINCLYEDRKGTLWVGTSNGLNQLIDRRALRFRSYFTTPGVEQSNHNIRAVFEGAGGILWVGTADGLVRMTPKTGGYRVQTFRHGPAEPESISDNYVTAIAEDHQHNLWVGTLNGGLNRYNKTTNTFTRFVPGSPSGLIHNNIRQINVDKLGRLWIGTQEGLSLFNPKTETAASYRHDAANPKSLSRNSIYSIFEDSQGSIWIGTYYGGINVIYPHHTDFTVYRNSADRFSLSDDVISSIAEADPGPTAPGRTSAHNLWIGTEGGGLNLFDRKTGGFTVYKHNPANPASLGSNLVKVVYRDRHETIWVGTHGGGLNRLNPANSTFQHFLFKEGDAESLSAEVLALLETRDGKFWVGTNQGLQSFISTQSPVSASFVSAIQQRVGKNQVKTLLEDSKTNLWVGTNAGLYVDGPDAPAVARMQSPHLDATVINCLWEDRAGRVWIGTAQQGLSVYDTRTKTMETFTTVDGLPHNEVVGVLDGDNGSIWVSTANGLSQFDPKTRRFINYTTRDGLAGNDFNYNAACKSSSGELFFGGYQGITAFYPQQIGVSHQHSPVVVTALRLFNQPVAINGPDHLLNRDISLTRTITFRHDQNVFSLDFALLSYIKSGKNQYGYKLEGFDPDWTYKRSPSATYTNLPSGEYVFWIKGANNDGIWSKPTSLHIRVLPPFWKTWWAYALYTALVVGIIIFLIRFFVLRALLRRDHELNQLKLNFFTNISHEIRTHLTLISGPIERLMLARREDPLVQQQLGYIQKDAERLLRLVTELMDFRKAETNQLNLHVAEHDLVEFLNDIFLFFNEVAYAKHIMASFRHEMDTLTAWFDREQLEKVLFNLLSNAFKFTLDGGQISLMLEQQADKIYIRVIDNGRGIAPNHISKLFTNYYQVTDHGIQNTGYGIGLAFSKTIVELHKGTLTVESQIAPNAHQNRTCFTIMLRAGHKHLENYSKLTSRPAPNALEESFSSDFLPNSALLNDAKLEETDLLLSTAVMEQNALDGADIPNQSTGKTYTILLVEDNPAVRSFVSGSLAGRYTIIECVDGQAGWETAIEQIPDLIISDVTMPEMDGFTLCNQLKADERTSHIPVILLTAKTTTGDQVSGLALGADCYLTKPFSLQVLTLNIRNMLAAREIMRERFSRQITLQPQNIEVSSVDEQFLNKVKQSVETHLDNTGFDVDQLALEVGMSRSVLYKKLKALTDMSVNDFVKSFRLQKATQLLQQKKLSVNEVAYAVGFNDRKYFSKEFKKQFGKTPSEYAIDM</sequence>
<keyword evidence="8" id="KW-1133">Transmembrane helix</keyword>
<keyword evidence="13" id="KW-1185">Reference proteome</keyword>
<dbReference type="OrthoDB" id="9797097at2"/>
<evidence type="ECO:0000259" key="10">
    <source>
        <dbReference type="PROSITE" id="PS50109"/>
    </source>
</evidence>
<dbReference type="InterPro" id="IPR011123">
    <property type="entry name" value="Y_Y_Y"/>
</dbReference>
<dbReference type="SMART" id="SM00448">
    <property type="entry name" value="REC"/>
    <property type="match status" value="1"/>
</dbReference>
<evidence type="ECO:0000256" key="6">
    <source>
        <dbReference type="ARBA" id="ARBA00023163"/>
    </source>
</evidence>
<dbReference type="GO" id="GO:0000155">
    <property type="term" value="F:phosphorelay sensor kinase activity"/>
    <property type="evidence" value="ECO:0007669"/>
    <property type="project" value="InterPro"/>
</dbReference>
<dbReference type="Pfam" id="PF07494">
    <property type="entry name" value="Reg_prop"/>
    <property type="match status" value="7"/>
</dbReference>
<dbReference type="InterPro" id="IPR011006">
    <property type="entry name" value="CheY-like_superfamily"/>
</dbReference>
<keyword evidence="5" id="KW-0238">DNA-binding</keyword>
<dbReference type="PROSITE" id="PS00041">
    <property type="entry name" value="HTH_ARAC_FAMILY_1"/>
    <property type="match status" value="1"/>
</dbReference>
<dbReference type="Pfam" id="PF07495">
    <property type="entry name" value="Y_Y_Y"/>
    <property type="match status" value="1"/>
</dbReference>
<dbReference type="InterPro" id="IPR005467">
    <property type="entry name" value="His_kinase_dom"/>
</dbReference>
<dbReference type="STRING" id="662367.SAMN05216167_12032"/>
<dbReference type="EMBL" id="FOLQ01000020">
    <property type="protein sequence ID" value="SFE82963.1"/>
    <property type="molecule type" value="Genomic_DNA"/>
</dbReference>
<feature type="transmembrane region" description="Helical" evidence="8">
    <location>
        <begin position="811"/>
        <end position="833"/>
    </location>
</feature>
<dbReference type="EC" id="2.7.13.3" evidence="2"/>
<dbReference type="PROSITE" id="PS01124">
    <property type="entry name" value="HTH_ARAC_FAMILY_2"/>
    <property type="match status" value="1"/>
</dbReference>
<dbReference type="PRINTS" id="PR00032">
    <property type="entry name" value="HTHARAC"/>
</dbReference>
<dbReference type="InterPro" id="IPR018060">
    <property type="entry name" value="HTH_AraC"/>
</dbReference>
<evidence type="ECO:0000313" key="12">
    <source>
        <dbReference type="EMBL" id="SFE82963.1"/>
    </source>
</evidence>
<feature type="domain" description="Response regulatory" evidence="11">
    <location>
        <begin position="1145"/>
        <end position="1260"/>
    </location>
</feature>
<keyword evidence="3 7" id="KW-0597">Phosphoprotein</keyword>
<keyword evidence="4" id="KW-0805">Transcription regulation</keyword>
<dbReference type="InterPro" id="IPR020449">
    <property type="entry name" value="Tscrpt_reg_AraC-type_HTH"/>
</dbReference>
<dbReference type="Gene3D" id="3.40.50.2300">
    <property type="match status" value="1"/>
</dbReference>
<dbReference type="PANTHER" id="PTHR43547">
    <property type="entry name" value="TWO-COMPONENT HISTIDINE KINASE"/>
    <property type="match status" value="1"/>
</dbReference>
<feature type="domain" description="HTH araC/xylS-type" evidence="9">
    <location>
        <begin position="1292"/>
        <end position="1391"/>
    </location>
</feature>
<dbReference type="InterPro" id="IPR003594">
    <property type="entry name" value="HATPase_dom"/>
</dbReference>
<dbReference type="CDD" id="cd00082">
    <property type="entry name" value="HisKA"/>
    <property type="match status" value="1"/>
</dbReference>
<dbReference type="InterPro" id="IPR036890">
    <property type="entry name" value="HATPase_C_sf"/>
</dbReference>
<evidence type="ECO:0000259" key="9">
    <source>
        <dbReference type="PROSITE" id="PS01124"/>
    </source>
</evidence>